<dbReference type="AlphaFoldDB" id="A0A8K0SB07"/>
<feature type="transmembrane region" description="Helical" evidence="1">
    <location>
        <begin position="67"/>
        <end position="87"/>
    </location>
</feature>
<keyword evidence="1" id="KW-0812">Transmembrane</keyword>
<evidence type="ECO:0000256" key="1">
    <source>
        <dbReference type="SAM" id="Phobius"/>
    </source>
</evidence>
<accession>A0A8K0SB07</accession>
<evidence type="ECO:0000313" key="2">
    <source>
        <dbReference type="EMBL" id="KAH7263147.1"/>
    </source>
</evidence>
<name>A0A8K0SB07_9HYPO</name>
<dbReference type="EMBL" id="JAGPXF010000001">
    <property type="protein sequence ID" value="KAH7263147.1"/>
    <property type="molecule type" value="Genomic_DNA"/>
</dbReference>
<dbReference type="Proteomes" id="UP000813427">
    <property type="component" value="Unassembled WGS sequence"/>
</dbReference>
<keyword evidence="1" id="KW-1133">Transmembrane helix</keyword>
<gene>
    <name evidence="2" type="ORF">BKA59DRAFT_465171</name>
</gene>
<reference evidence="2" key="1">
    <citation type="journal article" date="2021" name="Nat. Commun.">
        <title>Genetic determinants of endophytism in the Arabidopsis root mycobiome.</title>
        <authorList>
            <person name="Mesny F."/>
            <person name="Miyauchi S."/>
            <person name="Thiergart T."/>
            <person name="Pickel B."/>
            <person name="Atanasova L."/>
            <person name="Karlsson M."/>
            <person name="Huettel B."/>
            <person name="Barry K.W."/>
            <person name="Haridas S."/>
            <person name="Chen C."/>
            <person name="Bauer D."/>
            <person name="Andreopoulos W."/>
            <person name="Pangilinan J."/>
            <person name="LaButti K."/>
            <person name="Riley R."/>
            <person name="Lipzen A."/>
            <person name="Clum A."/>
            <person name="Drula E."/>
            <person name="Henrissat B."/>
            <person name="Kohler A."/>
            <person name="Grigoriev I.V."/>
            <person name="Martin F.M."/>
            <person name="Hacquard S."/>
        </authorList>
    </citation>
    <scope>NUCLEOTIDE SEQUENCE</scope>
    <source>
        <strain evidence="2">MPI-SDFR-AT-0068</strain>
    </source>
</reference>
<keyword evidence="1" id="KW-0472">Membrane</keyword>
<protein>
    <submittedName>
        <fullName evidence="2">Uncharacterized protein</fullName>
    </submittedName>
</protein>
<dbReference type="OrthoDB" id="10360423at2759"/>
<feature type="transmembrane region" description="Helical" evidence="1">
    <location>
        <begin position="28"/>
        <end position="46"/>
    </location>
</feature>
<proteinExistence type="predicted"/>
<organism evidence="2 3">
    <name type="scientific">Fusarium tricinctum</name>
    <dbReference type="NCBI Taxonomy" id="61284"/>
    <lineage>
        <taxon>Eukaryota</taxon>
        <taxon>Fungi</taxon>
        <taxon>Dikarya</taxon>
        <taxon>Ascomycota</taxon>
        <taxon>Pezizomycotina</taxon>
        <taxon>Sordariomycetes</taxon>
        <taxon>Hypocreomycetidae</taxon>
        <taxon>Hypocreales</taxon>
        <taxon>Nectriaceae</taxon>
        <taxon>Fusarium</taxon>
        <taxon>Fusarium tricinctum species complex</taxon>
    </lineage>
</organism>
<comment type="caution">
    <text evidence="2">The sequence shown here is derived from an EMBL/GenBank/DDBJ whole genome shotgun (WGS) entry which is preliminary data.</text>
</comment>
<evidence type="ECO:0000313" key="3">
    <source>
        <dbReference type="Proteomes" id="UP000813427"/>
    </source>
</evidence>
<keyword evidence="3" id="KW-1185">Reference proteome</keyword>
<sequence length="97" mass="10646">MPGAEDAADTLMIRREQLLPPSVEYEGFFLLLSVVSLFSTVLRGCFLTSPTNRSNRRPRQECGGAETGIKCSCFSTFAFVWVLGGFFSGVRGRGLEC</sequence>